<evidence type="ECO:0000256" key="4">
    <source>
        <dbReference type="SAM" id="Phobius"/>
    </source>
</evidence>
<dbReference type="NCBIfam" id="TIGR04259">
    <property type="entry name" value="oxa_formateAnti"/>
    <property type="match status" value="1"/>
</dbReference>
<feature type="transmembrane region" description="Helical" evidence="4">
    <location>
        <begin position="263"/>
        <end position="281"/>
    </location>
</feature>
<evidence type="ECO:0000259" key="5">
    <source>
        <dbReference type="PROSITE" id="PS50850"/>
    </source>
</evidence>
<dbReference type="PANTHER" id="PTHR11360">
    <property type="entry name" value="MONOCARBOXYLATE TRANSPORTER"/>
    <property type="match status" value="1"/>
</dbReference>
<evidence type="ECO:0000256" key="1">
    <source>
        <dbReference type="ARBA" id="ARBA00022692"/>
    </source>
</evidence>
<dbReference type="InterPro" id="IPR050327">
    <property type="entry name" value="Proton-linked_MCT"/>
</dbReference>
<dbReference type="Pfam" id="PF07690">
    <property type="entry name" value="MFS_1"/>
    <property type="match status" value="2"/>
</dbReference>
<gene>
    <name evidence="6" type="primary">oxlT_1</name>
    <name evidence="6" type="ORF">LMG32289_00240</name>
</gene>
<dbReference type="CDD" id="cd17353">
    <property type="entry name" value="MFS_OFA_like"/>
    <property type="match status" value="1"/>
</dbReference>
<feature type="transmembrane region" description="Helical" evidence="4">
    <location>
        <begin position="86"/>
        <end position="105"/>
    </location>
</feature>
<accession>A0ABN7XW01</accession>
<feature type="transmembrane region" description="Helical" evidence="4">
    <location>
        <begin position="111"/>
        <end position="130"/>
    </location>
</feature>
<dbReference type="Gene3D" id="1.20.1250.20">
    <property type="entry name" value="MFS general substrate transporter like domains"/>
    <property type="match status" value="2"/>
</dbReference>
<dbReference type="PROSITE" id="PS50850">
    <property type="entry name" value="MFS"/>
    <property type="match status" value="1"/>
</dbReference>
<feature type="transmembrane region" description="Helical" evidence="4">
    <location>
        <begin position="302"/>
        <end position="319"/>
    </location>
</feature>
<organism evidence="6 7">
    <name type="scientific">Cupriavidus pampae</name>
    <dbReference type="NCBI Taxonomy" id="659251"/>
    <lineage>
        <taxon>Bacteria</taxon>
        <taxon>Pseudomonadati</taxon>
        <taxon>Pseudomonadota</taxon>
        <taxon>Betaproteobacteria</taxon>
        <taxon>Burkholderiales</taxon>
        <taxon>Burkholderiaceae</taxon>
        <taxon>Cupriavidus</taxon>
    </lineage>
</organism>
<dbReference type="PANTHER" id="PTHR11360:SF304">
    <property type="entry name" value="MFS DOMAIN-CONTAINING PROTEIN"/>
    <property type="match status" value="1"/>
</dbReference>
<evidence type="ECO:0000313" key="7">
    <source>
        <dbReference type="Proteomes" id="UP000706525"/>
    </source>
</evidence>
<dbReference type="Proteomes" id="UP000706525">
    <property type="component" value="Unassembled WGS sequence"/>
</dbReference>
<feature type="transmembrane region" description="Helical" evidence="4">
    <location>
        <begin position="390"/>
        <end position="414"/>
    </location>
</feature>
<dbReference type="InterPro" id="IPR026355">
    <property type="entry name" value="Oxa/Form_antiport"/>
</dbReference>
<dbReference type="EMBL" id="CAJZAG010000001">
    <property type="protein sequence ID" value="CAG9163877.1"/>
    <property type="molecule type" value="Genomic_DNA"/>
</dbReference>
<feature type="transmembrane region" description="Helical" evidence="4">
    <location>
        <begin position="360"/>
        <end position="378"/>
    </location>
</feature>
<protein>
    <submittedName>
        <fullName evidence="6">Oxalate:formate antiporter</fullName>
    </submittedName>
</protein>
<feature type="transmembrane region" description="Helical" evidence="4">
    <location>
        <begin position="325"/>
        <end position="348"/>
    </location>
</feature>
<evidence type="ECO:0000256" key="2">
    <source>
        <dbReference type="ARBA" id="ARBA00022989"/>
    </source>
</evidence>
<sequence>MSNPSATLSPNQSSDSKRWYQLIAGVVCMIATANIQYAWTLFVPEIEETYGWPRAQIQVAFTLFVLVQTWLAPIEGYFIDKFGPRLMVAFGAIMIGAAWVINAQATTLMGFYLGAAVGGIGVGSIYATCINNALKWFPDRRGLAVGLTAGGYGAGSAATILPIASMIESAGYQETFLFFGLLQGSIAFIAAWFLRAPKSTEVRASSKLAQATRDYTLKEAMSTKLFWLMLVMFVLVVTGGMMAVAQLGVIAKDLGVKEFKVDLHFFVMAALPLALMLDRIMNGISRPLFGWISDNIGREKTMVIAFTLEGLGIIALGYFGSNPYAFLILSGVVFLAWGEVYSLFSALAGDAFGTKHIGKIYGVLYTAKGIGALFVPIGNLMMEATGTWSTVLYTVAAMDLTAAVLALVVLRPVLAEHVASSKRLFKEESTSSAGVQVGA</sequence>
<feature type="domain" description="Major facilitator superfamily (MFS) profile" evidence="5">
    <location>
        <begin position="20"/>
        <end position="414"/>
    </location>
</feature>
<feature type="transmembrane region" description="Helical" evidence="4">
    <location>
        <begin position="225"/>
        <end position="251"/>
    </location>
</feature>
<reference evidence="6 7" key="1">
    <citation type="submission" date="2021-08" db="EMBL/GenBank/DDBJ databases">
        <authorList>
            <person name="Peeters C."/>
        </authorList>
    </citation>
    <scope>NUCLEOTIDE SEQUENCE [LARGE SCALE GENOMIC DNA]</scope>
    <source>
        <strain evidence="6 7">LMG 32289</strain>
    </source>
</reference>
<feature type="transmembrane region" description="Helical" evidence="4">
    <location>
        <begin position="176"/>
        <end position="194"/>
    </location>
</feature>
<keyword evidence="7" id="KW-1185">Reference proteome</keyword>
<dbReference type="RefSeq" id="WP_223980818.1">
    <property type="nucleotide sequence ID" value="NZ_CAJZAG010000001.1"/>
</dbReference>
<evidence type="ECO:0000313" key="6">
    <source>
        <dbReference type="EMBL" id="CAG9163877.1"/>
    </source>
</evidence>
<feature type="transmembrane region" description="Helical" evidence="4">
    <location>
        <begin position="59"/>
        <end position="79"/>
    </location>
</feature>
<dbReference type="SUPFAM" id="SSF103473">
    <property type="entry name" value="MFS general substrate transporter"/>
    <property type="match status" value="1"/>
</dbReference>
<feature type="transmembrane region" description="Helical" evidence="4">
    <location>
        <begin position="20"/>
        <end position="39"/>
    </location>
</feature>
<dbReference type="InterPro" id="IPR036259">
    <property type="entry name" value="MFS_trans_sf"/>
</dbReference>
<keyword evidence="3 4" id="KW-0472">Membrane</keyword>
<keyword evidence="2 4" id="KW-1133">Transmembrane helix</keyword>
<evidence type="ECO:0000256" key="3">
    <source>
        <dbReference type="ARBA" id="ARBA00023136"/>
    </source>
</evidence>
<name>A0ABN7XW01_9BURK</name>
<feature type="transmembrane region" description="Helical" evidence="4">
    <location>
        <begin position="142"/>
        <end position="164"/>
    </location>
</feature>
<keyword evidence="1 4" id="KW-0812">Transmembrane</keyword>
<proteinExistence type="predicted"/>
<dbReference type="InterPro" id="IPR020846">
    <property type="entry name" value="MFS_dom"/>
</dbReference>
<dbReference type="InterPro" id="IPR011701">
    <property type="entry name" value="MFS"/>
</dbReference>
<comment type="caution">
    <text evidence="6">The sequence shown here is derived from an EMBL/GenBank/DDBJ whole genome shotgun (WGS) entry which is preliminary data.</text>
</comment>